<dbReference type="EMBL" id="CADCWM010000409">
    <property type="protein sequence ID" value="CAA9557097.1"/>
    <property type="molecule type" value="Genomic_DNA"/>
</dbReference>
<name>A0A6J4UPS1_9BACT</name>
<dbReference type="AlphaFoldDB" id="A0A6J4UPS1"/>
<protein>
    <submittedName>
        <fullName evidence="2">Uncharacterized protein</fullName>
    </submittedName>
</protein>
<organism evidence="2">
    <name type="scientific">uncultured Thermomicrobiales bacterium</name>
    <dbReference type="NCBI Taxonomy" id="1645740"/>
    <lineage>
        <taxon>Bacteria</taxon>
        <taxon>Pseudomonadati</taxon>
        <taxon>Thermomicrobiota</taxon>
        <taxon>Thermomicrobia</taxon>
        <taxon>Thermomicrobiales</taxon>
        <taxon>environmental samples</taxon>
    </lineage>
</organism>
<feature type="non-terminal residue" evidence="2">
    <location>
        <position position="1"/>
    </location>
</feature>
<feature type="region of interest" description="Disordered" evidence="1">
    <location>
        <begin position="1"/>
        <end position="40"/>
    </location>
</feature>
<evidence type="ECO:0000313" key="2">
    <source>
        <dbReference type="EMBL" id="CAA9557097.1"/>
    </source>
</evidence>
<sequence length="40" mass="4338">WARRGRPRVAWRARSARAGSVEPPNAGLSSRDSIVLPPSP</sequence>
<reference evidence="2" key="1">
    <citation type="submission" date="2020-02" db="EMBL/GenBank/DDBJ databases">
        <authorList>
            <person name="Meier V. D."/>
        </authorList>
    </citation>
    <scope>NUCLEOTIDE SEQUENCE</scope>
    <source>
        <strain evidence="2">AVDCRST_MAG88</strain>
    </source>
</reference>
<gene>
    <name evidence="2" type="ORF">AVDCRST_MAG88-1197</name>
</gene>
<evidence type="ECO:0000256" key="1">
    <source>
        <dbReference type="SAM" id="MobiDB-lite"/>
    </source>
</evidence>
<feature type="compositionally biased region" description="Basic residues" evidence="1">
    <location>
        <begin position="1"/>
        <end position="15"/>
    </location>
</feature>
<accession>A0A6J4UPS1</accession>
<feature type="non-terminal residue" evidence="2">
    <location>
        <position position="40"/>
    </location>
</feature>
<proteinExistence type="predicted"/>